<feature type="transmembrane region" description="Helical" evidence="1">
    <location>
        <begin position="64"/>
        <end position="86"/>
    </location>
</feature>
<keyword evidence="3" id="KW-1185">Reference proteome</keyword>
<feature type="transmembrane region" description="Helical" evidence="1">
    <location>
        <begin position="355"/>
        <end position="381"/>
    </location>
</feature>
<feature type="transmembrane region" description="Helical" evidence="1">
    <location>
        <begin position="237"/>
        <end position="257"/>
    </location>
</feature>
<evidence type="ECO:0000256" key="1">
    <source>
        <dbReference type="SAM" id="Phobius"/>
    </source>
</evidence>
<feature type="transmembrane region" description="Helical" evidence="1">
    <location>
        <begin position="93"/>
        <end position="110"/>
    </location>
</feature>
<keyword evidence="1" id="KW-0812">Transmembrane</keyword>
<dbReference type="InterPro" id="IPR011470">
    <property type="entry name" value="DUF1576"/>
</dbReference>
<dbReference type="RefSeq" id="WP_162369700.1">
    <property type="nucleotide sequence ID" value="NZ_JAAEEH010000008.1"/>
</dbReference>
<dbReference type="AlphaFoldDB" id="A0A7X5KMH7"/>
<evidence type="ECO:0000313" key="2">
    <source>
        <dbReference type="EMBL" id="NDL66974.1"/>
    </source>
</evidence>
<feature type="transmembrane region" description="Helical" evidence="1">
    <location>
        <begin position="18"/>
        <end position="38"/>
    </location>
</feature>
<dbReference type="EMBL" id="JAAEEH010000008">
    <property type="protein sequence ID" value="NDL66974.1"/>
    <property type="molecule type" value="Genomic_DNA"/>
</dbReference>
<name>A0A7X5KMH7_9FIRM</name>
<proteinExistence type="predicted"/>
<feature type="transmembrane region" description="Helical" evidence="1">
    <location>
        <begin position="293"/>
        <end position="323"/>
    </location>
</feature>
<comment type="caution">
    <text evidence="2">The sequence shown here is derived from an EMBL/GenBank/DDBJ whole genome shotgun (WGS) entry which is preliminary data.</text>
</comment>
<feature type="transmembrane region" description="Helical" evidence="1">
    <location>
        <begin position="116"/>
        <end position="132"/>
    </location>
</feature>
<feature type="transmembrane region" description="Helical" evidence="1">
    <location>
        <begin position="198"/>
        <end position="217"/>
    </location>
</feature>
<evidence type="ECO:0000313" key="3">
    <source>
        <dbReference type="Proteomes" id="UP000461585"/>
    </source>
</evidence>
<accession>A0A7X5KMH7</accession>
<keyword evidence="1" id="KW-0472">Membrane</keyword>
<reference evidence="2 3" key="1">
    <citation type="submission" date="2020-01" db="EMBL/GenBank/DDBJ databases">
        <title>Anaeroalcalibacter tamaniensis gen. nov., sp. nov., moderately halophilic strictly anaerobic fermenter bacterium from mud volcano of Taman peninsula.</title>
        <authorList>
            <person name="Frolova A."/>
            <person name="Merkel A.Y."/>
            <person name="Slobodkin A.I."/>
        </authorList>
    </citation>
    <scope>NUCLEOTIDE SEQUENCE [LARGE SCALE GENOMIC DNA]</scope>
    <source>
        <strain evidence="2 3">F-3ap</strain>
    </source>
</reference>
<keyword evidence="1" id="KW-1133">Transmembrane helix</keyword>
<dbReference type="Proteomes" id="UP000461585">
    <property type="component" value="Unassembled WGS sequence"/>
</dbReference>
<feature type="transmembrane region" description="Helical" evidence="1">
    <location>
        <begin position="139"/>
        <end position="160"/>
    </location>
</feature>
<gene>
    <name evidence="2" type="ORF">GXN74_04325</name>
</gene>
<dbReference type="Pfam" id="PF07613">
    <property type="entry name" value="DUF1576"/>
    <property type="match status" value="2"/>
</dbReference>
<sequence length="427" mass="46084">MSITKDFQEIELHKEHKLLILSAFPTAFLLFGLLGSLAEYRDGDSLFMGMLRIILSPTTLLTDFMAVGGVSAAFFNSALIGFFNLYLLKRFKLGINGLLIAALLTVMGFSFFGKNVVNILPLYVGGWLYARYQRIPMKNVILVIMFSTALAPVVSLVTYGGYFQNGWNLVAGLGVGTGLGFVIVPLSSHMLRFHDGFNLYNIGFTAGVLGTVFTSILRRFDHDVLPVNILYETHNKGVALLLGGLFLYLMLVGFGICRKTLGHYRELLKHRGKTITDFTAIEGYGMTFFNMGLLGIMSLVLVLALDGVVNGPVIAGILTIVGFGAFGKHPWNCAPIVVGVMLGGLLYGHDFSSTTFLITVLFSTTIAPLAGGYGVLVGMLAGMLHLTMVGNVGALHGGINLYNNGFSGGIVAGVMVPVLDALRRRNE</sequence>
<feature type="transmembrane region" description="Helical" evidence="1">
    <location>
        <begin position="166"/>
        <end position="186"/>
    </location>
</feature>
<protein>
    <submittedName>
        <fullName evidence="2">DUF1576 domain-containing protein</fullName>
    </submittedName>
</protein>
<organism evidence="2 3">
    <name type="scientific">Anaerotalea alkaliphila</name>
    <dbReference type="NCBI Taxonomy" id="2662126"/>
    <lineage>
        <taxon>Bacteria</taxon>
        <taxon>Bacillati</taxon>
        <taxon>Bacillota</taxon>
        <taxon>Clostridia</taxon>
        <taxon>Eubacteriales</taxon>
        <taxon>Anaerotalea</taxon>
    </lineage>
</organism>
<feature type="transmembrane region" description="Helical" evidence="1">
    <location>
        <begin position="329"/>
        <end position="348"/>
    </location>
</feature>